<keyword evidence="1" id="KW-0472">Membrane</keyword>
<feature type="transmembrane region" description="Helical" evidence="1">
    <location>
        <begin position="48"/>
        <end position="69"/>
    </location>
</feature>
<dbReference type="Proteomes" id="UP001162480">
    <property type="component" value="Chromosome 5"/>
</dbReference>
<organism evidence="2 3">
    <name type="scientific">Octopus vulgaris</name>
    <name type="common">Common octopus</name>
    <dbReference type="NCBI Taxonomy" id="6645"/>
    <lineage>
        <taxon>Eukaryota</taxon>
        <taxon>Metazoa</taxon>
        <taxon>Spiralia</taxon>
        <taxon>Lophotrochozoa</taxon>
        <taxon>Mollusca</taxon>
        <taxon>Cephalopoda</taxon>
        <taxon>Coleoidea</taxon>
        <taxon>Octopodiformes</taxon>
        <taxon>Octopoda</taxon>
        <taxon>Incirrata</taxon>
        <taxon>Octopodidae</taxon>
        <taxon>Octopus</taxon>
    </lineage>
</organism>
<gene>
    <name evidence="2" type="ORF">OCTVUL_1B018683</name>
</gene>
<proteinExistence type="predicted"/>
<dbReference type="EMBL" id="OX597818">
    <property type="protein sequence ID" value="CAI9723281.1"/>
    <property type="molecule type" value="Genomic_DNA"/>
</dbReference>
<reference evidence="2" key="1">
    <citation type="submission" date="2023-08" db="EMBL/GenBank/DDBJ databases">
        <authorList>
            <person name="Alioto T."/>
            <person name="Alioto T."/>
            <person name="Gomez Garrido J."/>
        </authorList>
    </citation>
    <scope>NUCLEOTIDE SEQUENCE</scope>
</reference>
<evidence type="ECO:0000313" key="3">
    <source>
        <dbReference type="Proteomes" id="UP001162480"/>
    </source>
</evidence>
<evidence type="ECO:0000313" key="2">
    <source>
        <dbReference type="EMBL" id="CAI9723281.1"/>
    </source>
</evidence>
<sequence length="76" mass="8949">MNVQEFMTKRNQRPLTIAKRILEDAEMTSNCQKCSKAIFYNKRFEKMFTYGILFDIVTAFEVALVVSTYHSLQLFV</sequence>
<evidence type="ECO:0000256" key="1">
    <source>
        <dbReference type="SAM" id="Phobius"/>
    </source>
</evidence>
<dbReference type="AlphaFoldDB" id="A0AA36AX93"/>
<accession>A0AA36AX93</accession>
<keyword evidence="1" id="KW-0812">Transmembrane</keyword>
<protein>
    <submittedName>
        <fullName evidence="2">Uncharacterized protein</fullName>
    </submittedName>
</protein>
<keyword evidence="3" id="KW-1185">Reference proteome</keyword>
<name>A0AA36AX93_OCTVU</name>
<keyword evidence="1" id="KW-1133">Transmembrane helix</keyword>